<dbReference type="InterPro" id="IPR043128">
    <property type="entry name" value="Rev_trsase/Diguanyl_cyclase"/>
</dbReference>
<accession>B7IEC0</accession>
<feature type="domain" description="GGDEF" evidence="1">
    <location>
        <begin position="1"/>
        <end position="58"/>
    </location>
</feature>
<dbReference type="OrthoDB" id="48290at2"/>
<dbReference type="InterPro" id="IPR029787">
    <property type="entry name" value="Nucleotide_cyclase"/>
</dbReference>
<keyword evidence="3" id="KW-1185">Reference proteome</keyword>
<evidence type="ECO:0000313" key="3">
    <source>
        <dbReference type="Proteomes" id="UP000002453"/>
    </source>
</evidence>
<evidence type="ECO:0000259" key="1">
    <source>
        <dbReference type="PROSITE" id="PS50887"/>
    </source>
</evidence>
<organism evidence="2 3">
    <name type="scientific">Thermosipho africanus (strain TCF52B)</name>
    <dbReference type="NCBI Taxonomy" id="484019"/>
    <lineage>
        <taxon>Bacteria</taxon>
        <taxon>Thermotogati</taxon>
        <taxon>Thermotogota</taxon>
        <taxon>Thermotogae</taxon>
        <taxon>Thermotogales</taxon>
        <taxon>Fervidobacteriaceae</taxon>
        <taxon>Thermosipho</taxon>
    </lineage>
</organism>
<dbReference type="AlphaFoldDB" id="B7IEC0"/>
<evidence type="ECO:0000313" key="2">
    <source>
        <dbReference type="EMBL" id="ACJ76347.1"/>
    </source>
</evidence>
<dbReference type="SUPFAM" id="SSF55073">
    <property type="entry name" value="Nucleotide cyclase"/>
    <property type="match status" value="1"/>
</dbReference>
<dbReference type="EMBL" id="CP001185">
    <property type="protein sequence ID" value="ACJ76347.1"/>
    <property type="molecule type" value="Genomic_DNA"/>
</dbReference>
<name>B7IEC0_THEAB</name>
<sequence length="58" mass="7043">MSEKLSEIFKLSFQRISDNIFRYGGEEFVIYYLSQNKENFFEILENLRKKVKKNTNTN</sequence>
<reference evidence="2 3" key="1">
    <citation type="journal article" date="2009" name="J. Bacteriol.">
        <title>The genome of Thermosipho africanus TCF52B: lateral genetic connections to the Firmicutes and Archaea.</title>
        <authorList>
            <person name="Nesboe C.L."/>
            <person name="Bapteste E."/>
            <person name="Curtis B."/>
            <person name="Dahle H."/>
            <person name="Lopez P."/>
            <person name="Macleod D."/>
            <person name="Dlutek M."/>
            <person name="Bowman S."/>
            <person name="Zhaxybayeva O."/>
            <person name="Birkeland N.-K."/>
            <person name="Doolittle W.F."/>
        </authorList>
    </citation>
    <scope>NUCLEOTIDE SEQUENCE [LARGE SCALE GENOMIC DNA]</scope>
    <source>
        <strain evidence="2 3">TCF52B</strain>
    </source>
</reference>
<dbReference type="HOGENOM" id="CLU_2977777_0_0_0"/>
<protein>
    <submittedName>
        <fullName evidence="2">Diguanylate cyclase with PAS/PAC sensor</fullName>
    </submittedName>
</protein>
<proteinExistence type="predicted"/>
<dbReference type="KEGG" id="taf:THA_1923"/>
<dbReference type="Proteomes" id="UP000002453">
    <property type="component" value="Chromosome"/>
</dbReference>
<gene>
    <name evidence="2" type="ordered locus">THA_1923</name>
</gene>
<dbReference type="eggNOG" id="COG2199">
    <property type="taxonomic scope" value="Bacteria"/>
</dbReference>
<dbReference type="InterPro" id="IPR000160">
    <property type="entry name" value="GGDEF_dom"/>
</dbReference>
<dbReference type="PROSITE" id="PS50887">
    <property type="entry name" value="GGDEF"/>
    <property type="match status" value="1"/>
</dbReference>
<dbReference type="Gene3D" id="3.30.70.270">
    <property type="match status" value="1"/>
</dbReference>